<feature type="transmembrane region" description="Helical" evidence="2">
    <location>
        <begin position="12"/>
        <end position="31"/>
    </location>
</feature>
<keyword evidence="2" id="KW-0812">Transmembrane</keyword>
<feature type="domain" description="Endonuclease/exonuclease/phosphatase" evidence="3">
    <location>
        <begin position="106"/>
        <end position="340"/>
    </location>
</feature>
<evidence type="ECO:0000259" key="3">
    <source>
        <dbReference type="Pfam" id="PF03372"/>
    </source>
</evidence>
<dbReference type="InterPro" id="IPR036691">
    <property type="entry name" value="Endo/exonu/phosph_ase_sf"/>
</dbReference>
<evidence type="ECO:0000313" key="4">
    <source>
        <dbReference type="EMBL" id="GAA1656153.1"/>
    </source>
</evidence>
<sequence length="353" mass="37264">METEAAWRVRRVALSVLFVLVVALPLYPELYGLDEVTPFTQLVAFRPQALVAVLVLGLLMLFRSGWRIAAALVALLALTGMGLTAPRALSDPGPPPAGTRELTIMVANVLGGGADPASVAKVIRERRPDLVSLPEAQVKVRQQLQAQLKGLGYNGYTLQANAAVQSATSVLVSSSLGAVQFASETLDSSKVNAGQPASKPGDPGAETTGPLVQTTTQFGHIIVTGGTLGKLRLIVYHGYPPMPSAVITWKRDLQVLKSWCAEDRPTIVAGDFNATSDHADFRDALGSNCRSVAPAVGEGLQGTWPSDRPRLARTQIDHVVVSKGILPSKFRAYKIVGSDHLAVVAAVAVPKSG</sequence>
<keyword evidence="2" id="KW-1133">Transmembrane helix</keyword>
<dbReference type="EMBL" id="BAAANE010000010">
    <property type="protein sequence ID" value="GAA1656153.1"/>
    <property type="molecule type" value="Genomic_DNA"/>
</dbReference>
<evidence type="ECO:0000313" key="5">
    <source>
        <dbReference type="Proteomes" id="UP001501319"/>
    </source>
</evidence>
<evidence type="ECO:0000256" key="2">
    <source>
        <dbReference type="SAM" id="Phobius"/>
    </source>
</evidence>
<dbReference type="Proteomes" id="UP001501319">
    <property type="component" value="Unassembled WGS sequence"/>
</dbReference>
<dbReference type="Pfam" id="PF03372">
    <property type="entry name" value="Exo_endo_phos"/>
    <property type="match status" value="1"/>
</dbReference>
<organism evidence="4 5">
    <name type="scientific">Kribbella alba</name>
    <dbReference type="NCBI Taxonomy" id="190197"/>
    <lineage>
        <taxon>Bacteria</taxon>
        <taxon>Bacillati</taxon>
        <taxon>Actinomycetota</taxon>
        <taxon>Actinomycetes</taxon>
        <taxon>Propionibacteriales</taxon>
        <taxon>Kribbellaceae</taxon>
        <taxon>Kribbella</taxon>
    </lineage>
</organism>
<dbReference type="RefSeq" id="WP_344115329.1">
    <property type="nucleotide sequence ID" value="NZ_BAAANE010000010.1"/>
</dbReference>
<reference evidence="4 5" key="1">
    <citation type="journal article" date="2019" name="Int. J. Syst. Evol. Microbiol.">
        <title>The Global Catalogue of Microorganisms (GCM) 10K type strain sequencing project: providing services to taxonomists for standard genome sequencing and annotation.</title>
        <authorList>
            <consortium name="The Broad Institute Genomics Platform"/>
            <consortium name="The Broad Institute Genome Sequencing Center for Infectious Disease"/>
            <person name="Wu L."/>
            <person name="Ma J."/>
        </authorList>
    </citation>
    <scope>NUCLEOTIDE SEQUENCE [LARGE SCALE GENOMIC DNA]</scope>
    <source>
        <strain evidence="4 5">JCM 14306</strain>
    </source>
</reference>
<comment type="caution">
    <text evidence="4">The sequence shown here is derived from an EMBL/GenBank/DDBJ whole genome shotgun (WGS) entry which is preliminary data.</text>
</comment>
<feature type="transmembrane region" description="Helical" evidence="2">
    <location>
        <begin position="43"/>
        <end position="62"/>
    </location>
</feature>
<dbReference type="Gene3D" id="3.60.10.10">
    <property type="entry name" value="Endonuclease/exonuclease/phosphatase"/>
    <property type="match status" value="1"/>
</dbReference>
<feature type="region of interest" description="Disordered" evidence="1">
    <location>
        <begin position="189"/>
        <end position="210"/>
    </location>
</feature>
<keyword evidence="2" id="KW-0472">Membrane</keyword>
<dbReference type="InterPro" id="IPR005135">
    <property type="entry name" value="Endo/exonuclease/phosphatase"/>
</dbReference>
<gene>
    <name evidence="4" type="ORF">GCM10009744_56030</name>
</gene>
<evidence type="ECO:0000256" key="1">
    <source>
        <dbReference type="SAM" id="MobiDB-lite"/>
    </source>
</evidence>
<protein>
    <recommendedName>
        <fullName evidence="3">Endonuclease/exonuclease/phosphatase domain-containing protein</fullName>
    </recommendedName>
</protein>
<name>A0ABN2FPW8_9ACTN</name>
<keyword evidence="5" id="KW-1185">Reference proteome</keyword>
<dbReference type="SUPFAM" id="SSF56219">
    <property type="entry name" value="DNase I-like"/>
    <property type="match status" value="1"/>
</dbReference>
<proteinExistence type="predicted"/>
<accession>A0ABN2FPW8</accession>
<feature type="transmembrane region" description="Helical" evidence="2">
    <location>
        <begin position="69"/>
        <end position="89"/>
    </location>
</feature>